<dbReference type="Pfam" id="PF04972">
    <property type="entry name" value="BON"/>
    <property type="match status" value="1"/>
</dbReference>
<keyword evidence="4" id="KW-1185">Reference proteome</keyword>
<dbReference type="InterPro" id="IPR047800">
    <property type="entry name" value="SWFGD_dom"/>
</dbReference>
<evidence type="ECO:0000313" key="3">
    <source>
        <dbReference type="EMBL" id="MXO86128.1"/>
    </source>
</evidence>
<dbReference type="InterPro" id="IPR007055">
    <property type="entry name" value="BON_dom"/>
</dbReference>
<evidence type="ECO:0000259" key="2">
    <source>
        <dbReference type="PROSITE" id="PS50914"/>
    </source>
</evidence>
<feature type="region of interest" description="Disordered" evidence="1">
    <location>
        <begin position="223"/>
        <end position="258"/>
    </location>
</feature>
<dbReference type="PANTHER" id="PTHR34606:SF15">
    <property type="entry name" value="BON DOMAIN-CONTAINING PROTEIN"/>
    <property type="match status" value="1"/>
</dbReference>
<proteinExistence type="predicted"/>
<protein>
    <submittedName>
        <fullName evidence="3">BON domain-containing protein</fullName>
    </submittedName>
</protein>
<accession>A0A844ZEC1</accession>
<feature type="compositionally biased region" description="Basic and acidic residues" evidence="1">
    <location>
        <begin position="66"/>
        <end position="80"/>
    </location>
</feature>
<dbReference type="AlphaFoldDB" id="A0A844ZEC1"/>
<gene>
    <name evidence="3" type="ORF">GRI38_08815</name>
</gene>
<dbReference type="NCBIfam" id="NF033157">
    <property type="entry name" value="SWFGD_domain"/>
    <property type="match status" value="1"/>
</dbReference>
<organism evidence="3 4">
    <name type="scientific">Parapontixanthobacter aurantiacus</name>
    <dbReference type="NCBI Taxonomy" id="1463599"/>
    <lineage>
        <taxon>Bacteria</taxon>
        <taxon>Pseudomonadati</taxon>
        <taxon>Pseudomonadota</taxon>
        <taxon>Alphaproteobacteria</taxon>
        <taxon>Sphingomonadales</taxon>
        <taxon>Erythrobacteraceae</taxon>
        <taxon>Parapontixanthobacter</taxon>
    </lineage>
</organism>
<dbReference type="PANTHER" id="PTHR34606">
    <property type="entry name" value="BON DOMAIN-CONTAINING PROTEIN"/>
    <property type="match status" value="1"/>
</dbReference>
<feature type="compositionally biased region" description="Low complexity" evidence="1">
    <location>
        <begin position="236"/>
        <end position="258"/>
    </location>
</feature>
<dbReference type="PROSITE" id="PS50914">
    <property type="entry name" value="BON"/>
    <property type="match status" value="1"/>
</dbReference>
<sequence>MNDRDDDYGRSNYGRSDYGRSSNRGYGDNMSGGYQRSQNRYGNERDYNPFDDYDSDNQRYGSSRGSRFDNRSHSYFRGDDYGGPNMGSTRSDYGYYGGAGMGSYGRDYDNDRYSNRSRNDDRGFFEKAGDEVASWFGDEDAERRRRRDHRGRGPSNYTRSDERILEDACDRLTDERSLDARNIEVTVANQEVTLDGTVESRWDKRRAEDCVHDLSGVNHVQNNLRIEENDSDDQSWNDSNTRSNTRTTDTTNTSSDLS</sequence>
<feature type="region of interest" description="Disordered" evidence="1">
    <location>
        <begin position="140"/>
        <end position="159"/>
    </location>
</feature>
<dbReference type="EMBL" id="WTYW01000002">
    <property type="protein sequence ID" value="MXO86128.1"/>
    <property type="molecule type" value="Genomic_DNA"/>
</dbReference>
<evidence type="ECO:0000313" key="4">
    <source>
        <dbReference type="Proteomes" id="UP000433104"/>
    </source>
</evidence>
<feature type="region of interest" description="Disordered" evidence="1">
    <location>
        <begin position="1"/>
        <end position="86"/>
    </location>
</feature>
<feature type="domain" description="BON" evidence="2">
    <location>
        <begin position="160"/>
        <end position="228"/>
    </location>
</feature>
<dbReference type="InterPro" id="IPR051686">
    <property type="entry name" value="Lipoprotein_DolP"/>
</dbReference>
<dbReference type="SMART" id="SM00749">
    <property type="entry name" value="BON"/>
    <property type="match status" value="1"/>
</dbReference>
<evidence type="ECO:0000256" key="1">
    <source>
        <dbReference type="SAM" id="MobiDB-lite"/>
    </source>
</evidence>
<dbReference type="Gene3D" id="3.30.1340.30">
    <property type="match status" value="1"/>
</dbReference>
<reference evidence="3 4" key="1">
    <citation type="submission" date="2019-12" db="EMBL/GenBank/DDBJ databases">
        <title>Genomic-based taxomic classification of the family Erythrobacteraceae.</title>
        <authorList>
            <person name="Xu L."/>
        </authorList>
    </citation>
    <scope>NUCLEOTIDE SEQUENCE [LARGE SCALE GENOMIC DNA]</scope>
    <source>
        <strain evidence="3 4">MCCC 1A09962</strain>
    </source>
</reference>
<name>A0A844ZEC1_9SPHN</name>
<dbReference type="Proteomes" id="UP000433104">
    <property type="component" value="Unassembled WGS sequence"/>
</dbReference>
<comment type="caution">
    <text evidence="3">The sequence shown here is derived from an EMBL/GenBank/DDBJ whole genome shotgun (WGS) entry which is preliminary data.</text>
</comment>
<feature type="compositionally biased region" description="Polar residues" evidence="1">
    <location>
        <begin position="32"/>
        <end position="41"/>
    </location>
</feature>
<dbReference type="InterPro" id="IPR014004">
    <property type="entry name" value="Transpt-assoc_nodulatn_dom_bac"/>
</dbReference>